<feature type="coiled-coil region" evidence="1">
    <location>
        <begin position="260"/>
        <end position="287"/>
    </location>
</feature>
<reference evidence="4" key="5">
    <citation type="journal article" date="2021" name="G3 (Bethesda)">
        <title>Aegilops tauschii genome assembly Aet v5.0 features greater sequence contiguity and improved annotation.</title>
        <authorList>
            <person name="Wang L."/>
            <person name="Zhu T."/>
            <person name="Rodriguez J.C."/>
            <person name="Deal K.R."/>
            <person name="Dubcovsky J."/>
            <person name="McGuire P.E."/>
            <person name="Lux T."/>
            <person name="Spannagl M."/>
            <person name="Mayer K.F.X."/>
            <person name="Baldrich P."/>
            <person name="Meyers B.C."/>
            <person name="Huo N."/>
            <person name="Gu Y.Q."/>
            <person name="Zhou H."/>
            <person name="Devos K.M."/>
            <person name="Bennetzen J.L."/>
            <person name="Unver T."/>
            <person name="Budak H."/>
            <person name="Gulick P.J."/>
            <person name="Galiba G."/>
            <person name="Kalapos B."/>
            <person name="Nelson D.R."/>
            <person name="Li P."/>
            <person name="You F.M."/>
            <person name="Luo M.C."/>
            <person name="Dvorak J."/>
        </authorList>
    </citation>
    <scope>NUCLEOTIDE SEQUENCE [LARGE SCALE GENOMIC DNA]</scope>
    <source>
        <strain evidence="4">cv. AL8/78</strain>
    </source>
</reference>
<feature type="compositionally biased region" description="Polar residues" evidence="2">
    <location>
        <begin position="113"/>
        <end position="125"/>
    </location>
</feature>
<protein>
    <recommendedName>
        <fullName evidence="3">J domain-containing protein</fullName>
    </recommendedName>
</protein>
<dbReference type="AlphaFoldDB" id="A0A453T4V6"/>
<feature type="compositionally biased region" description="Pro residues" evidence="2">
    <location>
        <begin position="64"/>
        <end position="80"/>
    </location>
</feature>
<feature type="region of interest" description="Disordered" evidence="2">
    <location>
        <begin position="173"/>
        <end position="194"/>
    </location>
</feature>
<reference evidence="5" key="2">
    <citation type="journal article" date="2017" name="Nat. Plants">
        <title>The Aegilops tauschii genome reveals multiple impacts of transposons.</title>
        <authorList>
            <person name="Zhao G."/>
            <person name="Zou C."/>
            <person name="Li K."/>
            <person name="Wang K."/>
            <person name="Li T."/>
            <person name="Gao L."/>
            <person name="Zhang X."/>
            <person name="Wang H."/>
            <person name="Yang Z."/>
            <person name="Liu X."/>
            <person name="Jiang W."/>
            <person name="Mao L."/>
            <person name="Kong X."/>
            <person name="Jiao Y."/>
            <person name="Jia J."/>
        </authorList>
    </citation>
    <scope>NUCLEOTIDE SEQUENCE [LARGE SCALE GENOMIC DNA]</scope>
    <source>
        <strain evidence="5">cv. AL8/78</strain>
    </source>
</reference>
<keyword evidence="5" id="KW-1185">Reference proteome</keyword>
<dbReference type="SMART" id="SM00271">
    <property type="entry name" value="DnaJ"/>
    <property type="match status" value="1"/>
</dbReference>
<dbReference type="Proteomes" id="UP000015105">
    <property type="component" value="Chromosome 7D"/>
</dbReference>
<dbReference type="Gramene" id="AET7Gv21240100.1">
    <property type="protein sequence ID" value="AET7Gv21240100.1"/>
    <property type="gene ID" value="AET7Gv21240100"/>
</dbReference>
<evidence type="ECO:0000259" key="3">
    <source>
        <dbReference type="PROSITE" id="PS50076"/>
    </source>
</evidence>
<proteinExistence type="predicted"/>
<evidence type="ECO:0000256" key="1">
    <source>
        <dbReference type="SAM" id="Coils"/>
    </source>
</evidence>
<dbReference type="Pfam" id="PF00226">
    <property type="entry name" value="DnaJ"/>
    <property type="match status" value="1"/>
</dbReference>
<reference evidence="4" key="3">
    <citation type="journal article" date="2017" name="Nature">
        <title>Genome sequence of the progenitor of the wheat D genome Aegilops tauschii.</title>
        <authorList>
            <person name="Luo M.C."/>
            <person name="Gu Y.Q."/>
            <person name="Puiu D."/>
            <person name="Wang H."/>
            <person name="Twardziok S.O."/>
            <person name="Deal K.R."/>
            <person name="Huo N."/>
            <person name="Zhu T."/>
            <person name="Wang L."/>
            <person name="Wang Y."/>
            <person name="McGuire P.E."/>
            <person name="Liu S."/>
            <person name="Long H."/>
            <person name="Ramasamy R.K."/>
            <person name="Rodriguez J.C."/>
            <person name="Van S.L."/>
            <person name="Yuan L."/>
            <person name="Wang Z."/>
            <person name="Xia Z."/>
            <person name="Xiao L."/>
            <person name="Anderson O.D."/>
            <person name="Ouyang S."/>
            <person name="Liang Y."/>
            <person name="Zimin A.V."/>
            <person name="Pertea G."/>
            <person name="Qi P."/>
            <person name="Bennetzen J.L."/>
            <person name="Dai X."/>
            <person name="Dawson M.W."/>
            <person name="Muller H.G."/>
            <person name="Kugler K."/>
            <person name="Rivarola-Duarte L."/>
            <person name="Spannagl M."/>
            <person name="Mayer K.F.X."/>
            <person name="Lu F.H."/>
            <person name="Bevan M.W."/>
            <person name="Leroy P."/>
            <person name="Li P."/>
            <person name="You F.M."/>
            <person name="Sun Q."/>
            <person name="Liu Z."/>
            <person name="Lyons E."/>
            <person name="Wicker T."/>
            <person name="Salzberg S.L."/>
            <person name="Devos K.M."/>
            <person name="Dvorak J."/>
        </authorList>
    </citation>
    <scope>NUCLEOTIDE SEQUENCE [LARGE SCALE GENOMIC DNA]</scope>
    <source>
        <strain evidence="4">cv. AL8/78</strain>
    </source>
</reference>
<dbReference type="PANTHER" id="PTHR24074">
    <property type="entry name" value="CO-CHAPERONE PROTEIN DJLA"/>
    <property type="match status" value="1"/>
</dbReference>
<evidence type="ECO:0000313" key="5">
    <source>
        <dbReference type="Proteomes" id="UP000015105"/>
    </source>
</evidence>
<feature type="domain" description="J" evidence="3">
    <location>
        <begin position="212"/>
        <end position="292"/>
    </location>
</feature>
<dbReference type="InterPro" id="IPR036869">
    <property type="entry name" value="J_dom_sf"/>
</dbReference>
<dbReference type="InterPro" id="IPR001623">
    <property type="entry name" value="DnaJ_domain"/>
</dbReference>
<organism evidence="4 5">
    <name type="scientific">Aegilops tauschii subsp. strangulata</name>
    <name type="common">Goatgrass</name>
    <dbReference type="NCBI Taxonomy" id="200361"/>
    <lineage>
        <taxon>Eukaryota</taxon>
        <taxon>Viridiplantae</taxon>
        <taxon>Streptophyta</taxon>
        <taxon>Embryophyta</taxon>
        <taxon>Tracheophyta</taxon>
        <taxon>Spermatophyta</taxon>
        <taxon>Magnoliopsida</taxon>
        <taxon>Liliopsida</taxon>
        <taxon>Poales</taxon>
        <taxon>Poaceae</taxon>
        <taxon>BOP clade</taxon>
        <taxon>Pooideae</taxon>
        <taxon>Triticodae</taxon>
        <taxon>Triticeae</taxon>
        <taxon>Triticinae</taxon>
        <taxon>Aegilops</taxon>
    </lineage>
</organism>
<dbReference type="Gene3D" id="1.10.287.110">
    <property type="entry name" value="DnaJ domain"/>
    <property type="match status" value="1"/>
</dbReference>
<keyword evidence="1" id="KW-0175">Coiled coil</keyword>
<feature type="region of interest" description="Disordered" evidence="2">
    <location>
        <begin position="1"/>
        <end position="86"/>
    </location>
</feature>
<accession>A0A453T4V6</accession>
<feature type="region of interest" description="Disordered" evidence="2">
    <location>
        <begin position="113"/>
        <end position="134"/>
    </location>
</feature>
<dbReference type="InterPro" id="IPR050817">
    <property type="entry name" value="DjlA_DnaK_co-chaperone"/>
</dbReference>
<dbReference type="STRING" id="200361.A0A453T4V6"/>
<reference evidence="4" key="4">
    <citation type="submission" date="2019-03" db="UniProtKB">
        <authorList>
            <consortium name="EnsemblPlants"/>
        </authorList>
    </citation>
    <scope>IDENTIFICATION</scope>
</reference>
<dbReference type="GO" id="GO:0005783">
    <property type="term" value="C:endoplasmic reticulum"/>
    <property type="evidence" value="ECO:0007669"/>
    <property type="project" value="UniProtKB-ARBA"/>
</dbReference>
<evidence type="ECO:0000313" key="4">
    <source>
        <dbReference type="EnsemblPlants" id="AET7Gv21240100.1"/>
    </source>
</evidence>
<reference evidence="5" key="1">
    <citation type="journal article" date="2014" name="Science">
        <title>Ancient hybridizations among the ancestral genomes of bread wheat.</title>
        <authorList>
            <consortium name="International Wheat Genome Sequencing Consortium,"/>
            <person name="Marcussen T."/>
            <person name="Sandve S.R."/>
            <person name="Heier L."/>
            <person name="Spannagl M."/>
            <person name="Pfeifer M."/>
            <person name="Jakobsen K.S."/>
            <person name="Wulff B.B."/>
            <person name="Steuernagel B."/>
            <person name="Mayer K.F."/>
            <person name="Olsen O.A."/>
        </authorList>
    </citation>
    <scope>NUCLEOTIDE SEQUENCE [LARGE SCALE GENOMIC DNA]</scope>
    <source>
        <strain evidence="5">cv. AL8/78</strain>
    </source>
</reference>
<dbReference type="PROSITE" id="PS50076">
    <property type="entry name" value="DNAJ_2"/>
    <property type="match status" value="1"/>
</dbReference>
<name>A0A453T4V6_AEGTS</name>
<sequence length="314" mass="34644">ESFVFFQTEGIVHTPRAARQGNDGYGRRGVPLPLPSFLSAPKRASNGNVGNTGEPAKRGAPSGEPAPPNQPQPPPPPPSLFNPARRATTRQPHPFQVSNHTPFQLQLHHAVNRGSNTSGSEISQPPTAPSRLIPVDRPCDRFRFLPRVRAQHITSMAVAAGGGVALSLRAPSSSASPAVGRQRRAASSPAVRCGATRERMPAAAPYGVLEEDHYRTLRLAPGASRGEVKKAFHRLALQYHPDVARRQHGGDEGQENGIDFERINAAYQRVMRNMREAEATLEYWRRRYGLADEDLDRYRHYLAADEEDDWFADF</sequence>
<dbReference type="CDD" id="cd06257">
    <property type="entry name" value="DnaJ"/>
    <property type="match status" value="1"/>
</dbReference>
<evidence type="ECO:0000256" key="2">
    <source>
        <dbReference type="SAM" id="MobiDB-lite"/>
    </source>
</evidence>
<dbReference type="SUPFAM" id="SSF46565">
    <property type="entry name" value="Chaperone J-domain"/>
    <property type="match status" value="1"/>
</dbReference>
<dbReference type="EnsemblPlants" id="AET7Gv21240100.1">
    <property type="protein sequence ID" value="AET7Gv21240100.1"/>
    <property type="gene ID" value="AET7Gv21240100"/>
</dbReference>